<protein>
    <submittedName>
        <fullName evidence="1">Uncharacterized protein</fullName>
    </submittedName>
</protein>
<evidence type="ECO:0000313" key="1">
    <source>
        <dbReference type="EMBL" id="ADG76910.1"/>
    </source>
</evidence>
<dbReference type="STRING" id="521096.Tpau_0260"/>
<organism evidence="1 2">
    <name type="scientific">Tsukamurella paurometabola (strain ATCC 8368 / DSM 20162 / CCUG 35730 / CIP 100753 / JCM 10117 / KCTC 9821 / NBRC 16120 / NCIMB 702349 / NCTC 13040)</name>
    <name type="common">Corynebacterium paurometabolum</name>
    <dbReference type="NCBI Taxonomy" id="521096"/>
    <lineage>
        <taxon>Bacteria</taxon>
        <taxon>Bacillati</taxon>
        <taxon>Actinomycetota</taxon>
        <taxon>Actinomycetes</taxon>
        <taxon>Mycobacteriales</taxon>
        <taxon>Tsukamurellaceae</taxon>
        <taxon>Tsukamurella</taxon>
    </lineage>
</organism>
<reference evidence="1 2" key="2">
    <citation type="journal article" date="2011" name="Stand. Genomic Sci.">
        <title>Complete genome sequence of Tsukamurella paurometabola type strain (no. 33).</title>
        <authorList>
            <person name="Munk A.C."/>
            <person name="Lapidus A."/>
            <person name="Lucas S."/>
            <person name="Nolan M."/>
            <person name="Tice H."/>
            <person name="Cheng J.F."/>
            <person name="Del Rio T.G."/>
            <person name="Goodwin L."/>
            <person name="Pitluck S."/>
            <person name="Liolios K."/>
            <person name="Huntemann M."/>
            <person name="Ivanova N."/>
            <person name="Mavromatis K."/>
            <person name="Mikhailova N."/>
            <person name="Pati A."/>
            <person name="Chen A."/>
            <person name="Palaniappan K."/>
            <person name="Tapia R."/>
            <person name="Han C."/>
            <person name="Land M."/>
            <person name="Hauser L."/>
            <person name="Chang Y.J."/>
            <person name="Jeffries C.D."/>
            <person name="Brettin T."/>
            <person name="Yasawong M."/>
            <person name="Brambilla E.M."/>
            <person name="Rohde M."/>
            <person name="Sikorski J."/>
            <person name="Goker M."/>
            <person name="Detter J.C."/>
            <person name="Woyke T."/>
            <person name="Bristow J."/>
            <person name="Eisen J.A."/>
            <person name="Markowitz V."/>
            <person name="Hugenholtz P."/>
            <person name="Kyrpides N.C."/>
            <person name="Klenk H.P."/>
        </authorList>
    </citation>
    <scope>NUCLEOTIDE SEQUENCE [LARGE SCALE GENOMIC DNA]</scope>
    <source>
        <strain evidence="2">ATCC 8368 / DSM 20162 / CCUG 35730 / CIP 100753 / JCM 10117 / KCTC 9821 / NBRC 16120 / NCIMB 702349 / NCTC 13040</strain>
    </source>
</reference>
<gene>
    <name evidence="1" type="ordered locus">Tpau_0260</name>
</gene>
<sequence>MQGLNERSPDNGGEAVAAHLREVLDMLAAPALVREQVVFASSVRMWPPRPGWDRTPGIGSIRLWTDCDLLAWFDAAAADGVALFGQQSRDEIRALTQATAMARMCGEGAKAIWGLDVLGPGDYSPIPTSMKRVLWANDLVCFGPQLTEEQTAQIQAHLDDGHDGHGRQETNAPVAVHGTECFATVWMGGTA</sequence>
<dbReference type="AlphaFoldDB" id="D5UQS7"/>
<dbReference type="HOGENOM" id="CLU_1420902_0_0_11"/>
<proteinExistence type="predicted"/>
<dbReference type="KEGG" id="tpr:Tpau_0260"/>
<accession>D5UQS7</accession>
<keyword evidence="2" id="KW-1185">Reference proteome</keyword>
<reference evidence="2" key="1">
    <citation type="submission" date="2010-03" db="EMBL/GenBank/DDBJ databases">
        <title>The complete chromosome of Tsukamurella paurometabola DSM 20162.</title>
        <authorList>
            <consortium name="US DOE Joint Genome Institute (JGI-PGF)"/>
            <person name="Lucas S."/>
            <person name="Copeland A."/>
            <person name="Lapidus A."/>
            <person name="Glavina del Rio T."/>
            <person name="Dalin E."/>
            <person name="Tice H."/>
            <person name="Bruce D."/>
            <person name="Goodwin L."/>
            <person name="Pitluck S."/>
            <person name="Kyrpides N."/>
            <person name="Mavromatis K."/>
            <person name="Ivanova N."/>
            <person name="Mikhailova N."/>
            <person name="Munk A.C."/>
            <person name="Brettin T."/>
            <person name="Detter J.C."/>
            <person name="Tapia R."/>
            <person name="Han C."/>
            <person name="Larimer F."/>
            <person name="Land M."/>
            <person name="Hauser L."/>
            <person name="Markowitz V."/>
            <person name="Cheng J.-F."/>
            <person name="Hugenholtz P."/>
            <person name="Woyke T."/>
            <person name="Wu D."/>
            <person name="Jando M."/>
            <person name="Brambilla E."/>
            <person name="Klenk H.-P."/>
            <person name="Eisen J.A."/>
        </authorList>
    </citation>
    <scope>NUCLEOTIDE SEQUENCE [LARGE SCALE GENOMIC DNA]</scope>
    <source>
        <strain evidence="2">ATCC 8368 / DSM 20162 / CCUG 35730 / CIP 100753 / JCM 10117 / KCTC 9821 / NBRC 16120 / NCIMB 702349 / NCTC 13040</strain>
    </source>
</reference>
<dbReference type="EMBL" id="CP001966">
    <property type="protein sequence ID" value="ADG76910.1"/>
    <property type="molecule type" value="Genomic_DNA"/>
</dbReference>
<dbReference type="Proteomes" id="UP000001213">
    <property type="component" value="Chromosome"/>
</dbReference>
<evidence type="ECO:0000313" key="2">
    <source>
        <dbReference type="Proteomes" id="UP000001213"/>
    </source>
</evidence>
<name>D5UQS7_TSUPD</name>